<dbReference type="InterPro" id="IPR002836">
    <property type="entry name" value="PDCD5-like"/>
</dbReference>
<evidence type="ECO:0000259" key="6">
    <source>
        <dbReference type="Pfam" id="PF02558"/>
    </source>
</evidence>
<dbReference type="Gene3D" id="3.40.50.720">
    <property type="entry name" value="NAD(P)-binding Rossmann-like Domain"/>
    <property type="match status" value="1"/>
</dbReference>
<dbReference type="InterPro" id="IPR013328">
    <property type="entry name" value="6PGD_dom2"/>
</dbReference>
<feature type="domain" description="Ketopantoate reductase C-terminal" evidence="7">
    <location>
        <begin position="400"/>
        <end position="523"/>
    </location>
</feature>
<feature type="domain" description="Ketopantoate reductase N-terminal" evidence="6">
    <location>
        <begin position="198"/>
        <end position="347"/>
    </location>
</feature>
<evidence type="ECO:0000259" key="7">
    <source>
        <dbReference type="Pfam" id="PF08546"/>
    </source>
</evidence>
<sequence length="694" mass="77878">MVRYFSLADKISNIWTLAALLPRTGQNTHATPLGEQFYDFTQSPLPGPHIKPVSIGIYHFFHRNGVLTTRSLNDGPDSSVPSIENTLKPHSTTAKVARLTISRLSAHASRQPLQCIRARPVAGCGSCRQYGTVASGEPERQKSSAALPEAGPATRSPWAAALDTPTRRPQPSPKFYVPSVLLPAEASKSPSVHKIHILGEDERSKFIAHALSGVYESVELLGWKRTPSRYTNIQKTSKGNRRETSKFERNPIQLNKAAEEDNSPIDHLVISSKAFGAESSLDQYKHRLREDTTVCVMTEGLGVLDDVRAKIFNGTFQMPNMLLGHMSHKLAFNRNYNSVKQLKGGQLLMTPLPTTTVSHSSIERKTENRTNFVESFGRARQLRGSITEYDSWLRFKLPSVIFAAVADPVCVLLDLPYHGLLQNPPAQRMMQRLLDEITLTLEMLPELESSTVVRDYVRGNLIKRQLYKNIMAKRDAQSSLLYQVQHGHQTDIDYLNGYFLKRAKRLGLDLRMNKLMTDMVKAKTLQTRQRINTEVRIEETSLSPQHQGSSYRHYWSAKMADSDLEQIRKARLEQLKAQQGASGGGGSGGRSGSGGGDEENSRKQEEARQHILNQILHPEAADRLGRIRLVKESRATDVENRLIMLAQSGQLRQKVTEEQLKDLLNAVADKKEEEKIVVSRRKGWDDDDDDLLDL</sequence>
<keyword evidence="4" id="KW-0560">Oxidoreductase</keyword>
<dbReference type="Pfam" id="PF02558">
    <property type="entry name" value="ApbA"/>
    <property type="match status" value="1"/>
</dbReference>
<evidence type="ECO:0000256" key="2">
    <source>
        <dbReference type="ARBA" id="ARBA00010490"/>
    </source>
</evidence>
<dbReference type="GO" id="GO:0005739">
    <property type="term" value="C:mitochondrion"/>
    <property type="evidence" value="ECO:0007669"/>
    <property type="project" value="TreeGrafter"/>
</dbReference>
<dbReference type="GO" id="GO:0003677">
    <property type="term" value="F:DNA binding"/>
    <property type="evidence" value="ECO:0007669"/>
    <property type="project" value="InterPro"/>
</dbReference>
<gene>
    <name evidence="8" type="ORF">CBYS24578_00004059</name>
</gene>
<dbReference type="InterPro" id="IPR013752">
    <property type="entry name" value="KPA_reductase"/>
</dbReference>
<accession>A0A9N9USZ2</accession>
<evidence type="ECO:0008006" key="10">
    <source>
        <dbReference type="Google" id="ProtNLM"/>
    </source>
</evidence>
<evidence type="ECO:0000256" key="1">
    <source>
        <dbReference type="ARBA" id="ARBA00007870"/>
    </source>
</evidence>
<dbReference type="InterPro" id="IPR008927">
    <property type="entry name" value="6-PGluconate_DH-like_C_sf"/>
</dbReference>
<dbReference type="PANTHER" id="PTHR43765:SF2">
    <property type="entry name" value="2-DEHYDROPANTOATE 2-REDUCTASE"/>
    <property type="match status" value="1"/>
</dbReference>
<comment type="similarity">
    <text evidence="2">Belongs to the PDCD5 family.</text>
</comment>
<feature type="compositionally biased region" description="Gly residues" evidence="5">
    <location>
        <begin position="581"/>
        <end position="595"/>
    </location>
</feature>
<dbReference type="InterPro" id="IPR050838">
    <property type="entry name" value="Ketopantoate_reductase"/>
</dbReference>
<comment type="similarity">
    <text evidence="1">Belongs to the ketopantoate reductase family.</text>
</comment>
<dbReference type="Gene3D" id="1.10.1040.10">
    <property type="entry name" value="N-(1-d-carboxylethyl)-l-norvaline Dehydrogenase, domain 2"/>
    <property type="match status" value="1"/>
</dbReference>
<dbReference type="InterPro" id="IPR013332">
    <property type="entry name" value="KPR_N"/>
</dbReference>
<dbReference type="OrthoDB" id="73846at2759"/>
<dbReference type="PANTHER" id="PTHR43765">
    <property type="entry name" value="2-DEHYDROPANTOATE 2-REDUCTASE-RELATED"/>
    <property type="match status" value="1"/>
</dbReference>
<feature type="region of interest" description="Disordered" evidence="5">
    <location>
        <begin position="576"/>
        <end position="607"/>
    </location>
</feature>
<dbReference type="Gene3D" id="1.10.8.140">
    <property type="entry name" value="PDCD5-like"/>
    <property type="match status" value="1"/>
</dbReference>
<dbReference type="GO" id="GO:0050661">
    <property type="term" value="F:NADP binding"/>
    <property type="evidence" value="ECO:0007669"/>
    <property type="project" value="TreeGrafter"/>
</dbReference>
<name>A0A9N9USZ2_9HYPO</name>
<organism evidence="8 9">
    <name type="scientific">Clonostachys byssicola</name>
    <dbReference type="NCBI Taxonomy" id="160290"/>
    <lineage>
        <taxon>Eukaryota</taxon>
        <taxon>Fungi</taxon>
        <taxon>Dikarya</taxon>
        <taxon>Ascomycota</taxon>
        <taxon>Pezizomycotina</taxon>
        <taxon>Sordariomycetes</taxon>
        <taxon>Hypocreomycetidae</taxon>
        <taxon>Hypocreales</taxon>
        <taxon>Bionectriaceae</taxon>
        <taxon>Clonostachys</taxon>
    </lineage>
</organism>
<evidence type="ECO:0000313" key="9">
    <source>
        <dbReference type="Proteomes" id="UP000754883"/>
    </source>
</evidence>
<dbReference type="EMBL" id="CABFNO020001536">
    <property type="protein sequence ID" value="CAG9995982.1"/>
    <property type="molecule type" value="Genomic_DNA"/>
</dbReference>
<evidence type="ECO:0000256" key="3">
    <source>
        <dbReference type="ARBA" id="ARBA00022857"/>
    </source>
</evidence>
<evidence type="ECO:0000256" key="4">
    <source>
        <dbReference type="ARBA" id="ARBA00023002"/>
    </source>
</evidence>
<dbReference type="AlphaFoldDB" id="A0A9N9USZ2"/>
<dbReference type="Proteomes" id="UP000754883">
    <property type="component" value="Unassembled WGS sequence"/>
</dbReference>
<comment type="caution">
    <text evidence="8">The sequence shown here is derived from an EMBL/GenBank/DDBJ whole genome shotgun (WGS) entry which is preliminary data.</text>
</comment>
<dbReference type="InterPro" id="IPR036883">
    <property type="entry name" value="PDCD5-like_sf"/>
</dbReference>
<feature type="region of interest" description="Disordered" evidence="5">
    <location>
        <begin position="132"/>
        <end position="157"/>
    </location>
</feature>
<keyword evidence="3" id="KW-0521">NADP</keyword>
<dbReference type="SUPFAM" id="SSF46950">
    <property type="entry name" value="Double-stranded DNA-binding domain"/>
    <property type="match status" value="1"/>
</dbReference>
<dbReference type="Pfam" id="PF08546">
    <property type="entry name" value="ApbA_C"/>
    <property type="match status" value="1"/>
</dbReference>
<evidence type="ECO:0000313" key="8">
    <source>
        <dbReference type="EMBL" id="CAG9995982.1"/>
    </source>
</evidence>
<reference evidence="9" key="1">
    <citation type="submission" date="2019-06" db="EMBL/GenBank/DDBJ databases">
        <authorList>
            <person name="Broberg M."/>
        </authorList>
    </citation>
    <scope>NUCLEOTIDE SEQUENCE [LARGE SCALE GENOMIC DNA]</scope>
</reference>
<reference evidence="8 9" key="2">
    <citation type="submission" date="2021-10" db="EMBL/GenBank/DDBJ databases">
        <authorList>
            <person name="Piombo E."/>
        </authorList>
    </citation>
    <scope>NUCLEOTIDE SEQUENCE [LARGE SCALE GENOMIC DNA]</scope>
</reference>
<proteinExistence type="inferred from homology"/>
<dbReference type="Pfam" id="PF01984">
    <property type="entry name" value="dsDNA_bind"/>
    <property type="match status" value="1"/>
</dbReference>
<protein>
    <recommendedName>
        <fullName evidence="10">Programmed cell death protein 5</fullName>
    </recommendedName>
</protein>
<dbReference type="GO" id="GO:0008677">
    <property type="term" value="F:2-dehydropantoate 2-reductase activity"/>
    <property type="evidence" value="ECO:0007669"/>
    <property type="project" value="TreeGrafter"/>
</dbReference>
<dbReference type="SUPFAM" id="SSF48179">
    <property type="entry name" value="6-phosphogluconate dehydrogenase C-terminal domain-like"/>
    <property type="match status" value="1"/>
</dbReference>
<keyword evidence="9" id="KW-1185">Reference proteome</keyword>
<evidence type="ECO:0000256" key="5">
    <source>
        <dbReference type="SAM" id="MobiDB-lite"/>
    </source>
</evidence>